<keyword evidence="1" id="KW-0812">Transmembrane</keyword>
<evidence type="ECO:0000313" key="3">
    <source>
        <dbReference type="Proteomes" id="UP001216674"/>
    </source>
</evidence>
<dbReference type="RefSeq" id="WP_276265582.1">
    <property type="nucleotide sequence ID" value="NZ_JARJLM010000281.1"/>
</dbReference>
<comment type="caution">
    <text evidence="2">The sequence shown here is derived from an EMBL/GenBank/DDBJ whole genome shotgun (WGS) entry which is preliminary data.</text>
</comment>
<keyword evidence="1" id="KW-0472">Membrane</keyword>
<evidence type="ECO:0000313" key="2">
    <source>
        <dbReference type="EMBL" id="MDF3834563.1"/>
    </source>
</evidence>
<reference evidence="2 3" key="1">
    <citation type="submission" date="2023-03" db="EMBL/GenBank/DDBJ databases">
        <title>Draft assemblies of triclosan tolerant bacteria isolated from returned activated sludge.</title>
        <authorList>
            <person name="Van Hamelsveld S."/>
        </authorList>
    </citation>
    <scope>NUCLEOTIDE SEQUENCE [LARGE SCALE GENOMIC DNA]</scope>
    <source>
        <strain evidence="2 3">GW210010_S58</strain>
    </source>
</reference>
<name>A0ABT6APN6_9BURK</name>
<dbReference type="EMBL" id="JARJLM010000281">
    <property type="protein sequence ID" value="MDF3834563.1"/>
    <property type="molecule type" value="Genomic_DNA"/>
</dbReference>
<protein>
    <submittedName>
        <fullName evidence="2">Uncharacterized protein</fullName>
    </submittedName>
</protein>
<keyword evidence="1" id="KW-1133">Transmembrane helix</keyword>
<accession>A0ABT6APN6</accession>
<sequence>MPHDSLEYDLGSTILLGPIAKKSRQSLDHGRDRVLLDGHCCFRCCFPPERFATLFILAGLAALVIATIGVPTTGVAGSGN</sequence>
<dbReference type="Proteomes" id="UP001216674">
    <property type="component" value="Unassembled WGS sequence"/>
</dbReference>
<feature type="transmembrane region" description="Helical" evidence="1">
    <location>
        <begin position="51"/>
        <end position="70"/>
    </location>
</feature>
<evidence type="ECO:0000256" key="1">
    <source>
        <dbReference type="SAM" id="Phobius"/>
    </source>
</evidence>
<gene>
    <name evidence="2" type="ORF">P3W85_16595</name>
</gene>
<keyword evidence="3" id="KW-1185">Reference proteome</keyword>
<proteinExistence type="predicted"/>
<organism evidence="2 3">
    <name type="scientific">Cupriavidus basilensis</name>
    <dbReference type="NCBI Taxonomy" id="68895"/>
    <lineage>
        <taxon>Bacteria</taxon>
        <taxon>Pseudomonadati</taxon>
        <taxon>Pseudomonadota</taxon>
        <taxon>Betaproteobacteria</taxon>
        <taxon>Burkholderiales</taxon>
        <taxon>Burkholderiaceae</taxon>
        <taxon>Cupriavidus</taxon>
    </lineage>
</organism>